<keyword evidence="3" id="KW-1185">Reference proteome</keyword>
<name>A0A5B7JV79_PORTR</name>
<proteinExistence type="predicted"/>
<gene>
    <name evidence="2" type="ORF">E2C01_094079</name>
</gene>
<organism evidence="2 3">
    <name type="scientific">Portunus trituberculatus</name>
    <name type="common">Swimming crab</name>
    <name type="synonym">Neptunus trituberculatus</name>
    <dbReference type="NCBI Taxonomy" id="210409"/>
    <lineage>
        <taxon>Eukaryota</taxon>
        <taxon>Metazoa</taxon>
        <taxon>Ecdysozoa</taxon>
        <taxon>Arthropoda</taxon>
        <taxon>Crustacea</taxon>
        <taxon>Multicrustacea</taxon>
        <taxon>Malacostraca</taxon>
        <taxon>Eumalacostraca</taxon>
        <taxon>Eucarida</taxon>
        <taxon>Decapoda</taxon>
        <taxon>Pleocyemata</taxon>
        <taxon>Brachyura</taxon>
        <taxon>Eubrachyura</taxon>
        <taxon>Portunoidea</taxon>
        <taxon>Portunidae</taxon>
        <taxon>Portuninae</taxon>
        <taxon>Portunus</taxon>
    </lineage>
</organism>
<dbReference type="AlphaFoldDB" id="A0A5B7JV79"/>
<evidence type="ECO:0000313" key="3">
    <source>
        <dbReference type="Proteomes" id="UP000324222"/>
    </source>
</evidence>
<accession>A0A5B7JV79</accession>
<protein>
    <submittedName>
        <fullName evidence="2">Uncharacterized protein</fullName>
    </submittedName>
</protein>
<dbReference type="EMBL" id="VSRR010115203">
    <property type="protein sequence ID" value="MPC98699.1"/>
    <property type="molecule type" value="Genomic_DNA"/>
</dbReference>
<evidence type="ECO:0000313" key="2">
    <source>
        <dbReference type="EMBL" id="MPC98699.1"/>
    </source>
</evidence>
<sequence length="71" mass="7648">MRSAAASAATTAATAPSCTAAFTTSRHYLSPPSGFLAALPRGTQLRFQHRGRHTHVIAPEDEEAQTPEWTR</sequence>
<reference evidence="2 3" key="1">
    <citation type="submission" date="2019-05" db="EMBL/GenBank/DDBJ databases">
        <title>Another draft genome of Portunus trituberculatus and its Hox gene families provides insights of decapod evolution.</title>
        <authorList>
            <person name="Jeong J.-H."/>
            <person name="Song I."/>
            <person name="Kim S."/>
            <person name="Choi T."/>
            <person name="Kim D."/>
            <person name="Ryu S."/>
            <person name="Kim W."/>
        </authorList>
    </citation>
    <scope>NUCLEOTIDE SEQUENCE [LARGE SCALE GENOMIC DNA]</scope>
    <source>
        <tissue evidence="2">Muscle</tissue>
    </source>
</reference>
<evidence type="ECO:0000256" key="1">
    <source>
        <dbReference type="SAM" id="MobiDB-lite"/>
    </source>
</evidence>
<comment type="caution">
    <text evidence="2">The sequence shown here is derived from an EMBL/GenBank/DDBJ whole genome shotgun (WGS) entry which is preliminary data.</text>
</comment>
<feature type="region of interest" description="Disordered" evidence="1">
    <location>
        <begin position="49"/>
        <end position="71"/>
    </location>
</feature>
<dbReference type="Proteomes" id="UP000324222">
    <property type="component" value="Unassembled WGS sequence"/>
</dbReference>